<evidence type="ECO:0000256" key="1">
    <source>
        <dbReference type="SAM" id="Phobius"/>
    </source>
</evidence>
<evidence type="ECO:0000313" key="3">
    <source>
        <dbReference type="Proteomes" id="UP001321047"/>
    </source>
</evidence>
<dbReference type="AlphaFoldDB" id="A0AAP2Z8I4"/>
<feature type="transmembrane region" description="Helical" evidence="1">
    <location>
        <begin position="12"/>
        <end position="34"/>
    </location>
</feature>
<evidence type="ECO:0000313" key="2">
    <source>
        <dbReference type="EMBL" id="MCU4752526.1"/>
    </source>
</evidence>
<accession>A0AAP2Z8I4</accession>
<dbReference type="Proteomes" id="UP001321047">
    <property type="component" value="Unassembled WGS sequence"/>
</dbReference>
<dbReference type="RefSeq" id="WP_342808857.1">
    <property type="nucleotide sequence ID" value="NZ_JAOPJZ010000007.1"/>
</dbReference>
<keyword evidence="1" id="KW-0812">Transmembrane</keyword>
<comment type="caution">
    <text evidence="2">The sequence shown here is derived from an EMBL/GenBank/DDBJ whole genome shotgun (WGS) entry which is preliminary data.</text>
</comment>
<name>A0AAP2Z8I4_9EURY</name>
<protein>
    <submittedName>
        <fullName evidence="2">Uncharacterized protein</fullName>
    </submittedName>
</protein>
<feature type="transmembrane region" description="Helical" evidence="1">
    <location>
        <begin position="46"/>
        <end position="74"/>
    </location>
</feature>
<organism evidence="2 3">
    <name type="scientific">Natronosalvus hydrolyticus</name>
    <dbReference type="NCBI Taxonomy" id="2979988"/>
    <lineage>
        <taxon>Archaea</taxon>
        <taxon>Methanobacteriati</taxon>
        <taxon>Methanobacteriota</taxon>
        <taxon>Stenosarchaea group</taxon>
        <taxon>Halobacteria</taxon>
        <taxon>Halobacteriales</taxon>
        <taxon>Natrialbaceae</taxon>
        <taxon>Natronosalvus</taxon>
    </lineage>
</organism>
<dbReference type="EMBL" id="JAOPJZ010000007">
    <property type="protein sequence ID" value="MCU4752526.1"/>
    <property type="molecule type" value="Genomic_DNA"/>
</dbReference>
<proteinExistence type="predicted"/>
<sequence>MSTEIRSINRYSVIRIALPLGAVSGLIGVLPFVFDFMAARTPGRFFIDFSALIVASAVTTAILAVVFVTVYNLVAKYYGGIEVTLS</sequence>
<gene>
    <name evidence="2" type="ORF">OB919_11080</name>
</gene>
<reference evidence="2 3" key="1">
    <citation type="submission" date="2022-09" db="EMBL/GenBank/DDBJ databases">
        <title>Enrichment on poylsaccharides allowed isolation of novel metabolic and taxonomic groups of Haloarchaea.</title>
        <authorList>
            <person name="Sorokin D.Y."/>
            <person name="Elcheninov A.G."/>
            <person name="Khizhniak T.V."/>
            <person name="Kolganova T.V."/>
            <person name="Kublanov I.V."/>
        </authorList>
    </citation>
    <scope>NUCLEOTIDE SEQUENCE [LARGE SCALE GENOMIC DNA]</scope>
    <source>
        <strain evidence="2 3">AArc-curdl1</strain>
    </source>
</reference>
<keyword evidence="3" id="KW-1185">Reference proteome</keyword>
<keyword evidence="1" id="KW-1133">Transmembrane helix</keyword>
<keyword evidence="1" id="KW-0472">Membrane</keyword>